<dbReference type="PANTHER" id="PTHR15117:SF24">
    <property type="entry name" value="SCA7 DOMAIN-CONTAINING PROTEIN"/>
    <property type="match status" value="1"/>
</dbReference>
<dbReference type="STRING" id="2015173.A0A026VX82"/>
<accession>A0A026VX82</accession>
<feature type="compositionally biased region" description="Low complexity" evidence="1">
    <location>
        <begin position="423"/>
        <end position="440"/>
    </location>
</feature>
<dbReference type="EMBL" id="QOIP01000004">
    <property type="protein sequence ID" value="RLU23919.1"/>
    <property type="molecule type" value="Genomic_DNA"/>
</dbReference>
<feature type="compositionally biased region" description="Polar residues" evidence="1">
    <location>
        <begin position="174"/>
        <end position="183"/>
    </location>
</feature>
<evidence type="ECO:0000313" key="5">
    <source>
        <dbReference type="Proteomes" id="UP000053097"/>
    </source>
</evidence>
<keyword evidence="5" id="KW-1185">Reference proteome</keyword>
<evidence type="ECO:0000313" key="4">
    <source>
        <dbReference type="EMBL" id="RLU23919.1"/>
    </source>
</evidence>
<evidence type="ECO:0000313" key="6">
    <source>
        <dbReference type="Proteomes" id="UP000279307"/>
    </source>
</evidence>
<evidence type="ECO:0000259" key="2">
    <source>
        <dbReference type="PROSITE" id="PS51505"/>
    </source>
</evidence>
<dbReference type="OMA" id="NCHPEPL"/>
<dbReference type="PROSITE" id="PS51505">
    <property type="entry name" value="SCA7"/>
    <property type="match status" value="1"/>
</dbReference>
<feature type="compositionally biased region" description="Polar residues" evidence="1">
    <location>
        <begin position="199"/>
        <end position="221"/>
    </location>
</feature>
<feature type="compositionally biased region" description="Polar residues" evidence="1">
    <location>
        <begin position="339"/>
        <end position="349"/>
    </location>
</feature>
<name>A0A026VX82_OOCBI</name>
<dbReference type="InterPro" id="IPR052237">
    <property type="entry name" value="Ataxin-7-like_regulator"/>
</dbReference>
<evidence type="ECO:0000256" key="1">
    <source>
        <dbReference type="SAM" id="MobiDB-lite"/>
    </source>
</evidence>
<feature type="domain" description="SCA7" evidence="2">
    <location>
        <begin position="249"/>
        <end position="316"/>
    </location>
</feature>
<feature type="compositionally biased region" description="Polar residues" evidence="1">
    <location>
        <begin position="605"/>
        <end position="619"/>
    </location>
</feature>
<proteinExistence type="predicted"/>
<reference evidence="4" key="3">
    <citation type="submission" date="2018-07" db="EMBL/GenBank/DDBJ databases">
        <authorList>
            <person name="Mckenzie S.K."/>
            <person name="Kronauer D.J.C."/>
        </authorList>
    </citation>
    <scope>NUCLEOTIDE SEQUENCE</scope>
    <source>
        <strain evidence="4">Clonal line C1</strain>
    </source>
</reference>
<dbReference type="PANTHER" id="PTHR15117">
    <property type="entry name" value="ATAXIN 7 RELATED"/>
    <property type="match status" value="1"/>
</dbReference>
<dbReference type="Proteomes" id="UP000053097">
    <property type="component" value="Unassembled WGS sequence"/>
</dbReference>
<feature type="compositionally biased region" description="Low complexity" evidence="1">
    <location>
        <begin position="121"/>
        <end position="156"/>
    </location>
</feature>
<evidence type="ECO:0000313" key="3">
    <source>
        <dbReference type="EMBL" id="EZA48403.1"/>
    </source>
</evidence>
<organism evidence="3 5">
    <name type="scientific">Ooceraea biroi</name>
    <name type="common">Clonal raider ant</name>
    <name type="synonym">Cerapachys biroi</name>
    <dbReference type="NCBI Taxonomy" id="2015173"/>
    <lineage>
        <taxon>Eukaryota</taxon>
        <taxon>Metazoa</taxon>
        <taxon>Ecdysozoa</taxon>
        <taxon>Arthropoda</taxon>
        <taxon>Hexapoda</taxon>
        <taxon>Insecta</taxon>
        <taxon>Pterygota</taxon>
        <taxon>Neoptera</taxon>
        <taxon>Endopterygota</taxon>
        <taxon>Hymenoptera</taxon>
        <taxon>Apocrita</taxon>
        <taxon>Aculeata</taxon>
        <taxon>Formicoidea</taxon>
        <taxon>Formicidae</taxon>
        <taxon>Dorylinae</taxon>
        <taxon>Ooceraea</taxon>
    </lineage>
</organism>
<reference evidence="4 6" key="2">
    <citation type="journal article" date="2018" name="Genome Res.">
        <title>The genomic architecture and molecular evolution of ant odorant receptors.</title>
        <authorList>
            <person name="McKenzie S.K."/>
            <person name="Kronauer D.J.C."/>
        </authorList>
    </citation>
    <scope>NUCLEOTIDE SEQUENCE [LARGE SCALE GENOMIC DNA]</scope>
    <source>
        <strain evidence="4">Clonal line C1</strain>
    </source>
</reference>
<dbReference type="Proteomes" id="UP000279307">
    <property type="component" value="Chromosome 4"/>
</dbReference>
<protein>
    <submittedName>
        <fullName evidence="3">Ataxin-7</fullName>
    </submittedName>
</protein>
<dbReference type="OrthoDB" id="21678at2759"/>
<dbReference type="EMBL" id="KK107638">
    <property type="protein sequence ID" value="EZA48403.1"/>
    <property type="molecule type" value="Genomic_DNA"/>
</dbReference>
<feature type="region of interest" description="Disordered" evidence="1">
    <location>
        <begin position="418"/>
        <end position="443"/>
    </location>
</feature>
<feature type="compositionally biased region" description="Low complexity" evidence="1">
    <location>
        <begin position="184"/>
        <end position="198"/>
    </location>
</feature>
<dbReference type="Pfam" id="PF08313">
    <property type="entry name" value="SCA7"/>
    <property type="match status" value="1"/>
</dbReference>
<dbReference type="InterPro" id="IPR013243">
    <property type="entry name" value="SCA7_dom"/>
</dbReference>
<feature type="region of interest" description="Disordered" evidence="1">
    <location>
        <begin position="336"/>
        <end position="361"/>
    </location>
</feature>
<feature type="region of interest" description="Disordered" evidence="1">
    <location>
        <begin position="83"/>
        <end position="244"/>
    </location>
</feature>
<gene>
    <name evidence="4" type="ORF">DMN91_004127</name>
    <name evidence="3" type="ORF">X777_13710</name>
</gene>
<dbReference type="AlphaFoldDB" id="A0A026VX82"/>
<feature type="region of interest" description="Disordered" evidence="1">
    <location>
        <begin position="585"/>
        <end position="619"/>
    </location>
</feature>
<sequence>MSGSDSPTFFHGQPWSSWIERIGRDKPLSDEETETQPSSSVTRLAVEDIDLYGFCPERDTFYGVVCEICDAIVKPQALIQHMESRHSSGTANFPPPPTPTTKPSVKIPYCKVSKLKKTTQSSPSPSTASSASSLLSLSSSSSSSSTTTSTSTASSSISVIGTKLNHASVKRTTDQTSLSVGNTLSISSSPRSPLESIPVQTSTTSCNVAGPSNITVASTSGGSAGKSPVISGNGSSGQPRRKRLKTDRSLLKDREYDPDRHCGVQIDETGKPCTRSLTCKAHTVSMRRIVGGRSKTFDKLLAEHRAAKEQPNSGSSSRQTTKVTVAGAVTVSSSVASSLNNPHAPNTPVSIVEPEAPSSPPVLSLPDEYPLPKAVDMLYRCLAPHGSTQPTKLEEDFANAEELRNLESTLVVNSTIAGGSVSQQQPQQHQQQQQHPHQQQSGSMMTPISVMLPSLSPLPGVNSEESPVATLIPNTTTTSAMPVVPAPLPAACVQPPTVVATVLEGETPVDIDAEAMSMYSPVYSAAKDAKSQLVMQMQPRSNSHSQSSVASRNYQQIQASMPNLSLFEPMEQLEQQHASQINGKRLNHASPVSSRQHKRYKSQHMDLSSCQPSQDFSTSASIQVEATTTSSPYPHFGDISWSNCHPEPLAVTRWLRISSSRKQYNFNIH</sequence>
<reference evidence="3 5" key="1">
    <citation type="journal article" date="2014" name="Curr. Biol.">
        <title>The genome of the clonal raider ant Cerapachys biroi.</title>
        <authorList>
            <person name="Oxley P.R."/>
            <person name="Ji L."/>
            <person name="Fetter-Pruneda I."/>
            <person name="McKenzie S.K."/>
            <person name="Li C."/>
            <person name="Hu H."/>
            <person name="Zhang G."/>
            <person name="Kronauer D.J."/>
        </authorList>
    </citation>
    <scope>NUCLEOTIDE SEQUENCE [LARGE SCALE GENOMIC DNA]</scope>
</reference>
<dbReference type="Gene3D" id="6.10.140.1270">
    <property type="match status" value="1"/>
</dbReference>